<gene>
    <name evidence="2" type="primary">LOC106530018</name>
</gene>
<reference evidence="2" key="1">
    <citation type="submission" date="2025-08" db="UniProtKB">
        <authorList>
            <consortium name="RefSeq"/>
        </authorList>
    </citation>
    <scope>IDENTIFICATION</scope>
    <source>
        <strain evidence="2">Quisiro</strain>
        <tissue evidence="2">Liver</tissue>
    </source>
</reference>
<dbReference type="AlphaFoldDB" id="A0A2I4CM14"/>
<dbReference type="PANTHER" id="PTHR14819:SF9">
    <property type="entry name" value="UP-REGULATOR OF CELL PROLIFERATION-LIKE"/>
    <property type="match status" value="1"/>
</dbReference>
<evidence type="ECO:0000313" key="2">
    <source>
        <dbReference type="RefSeq" id="XP_013881023.1"/>
    </source>
</evidence>
<dbReference type="Proteomes" id="UP000192220">
    <property type="component" value="Unplaced"/>
</dbReference>
<dbReference type="OrthoDB" id="1597724at2759"/>
<organism evidence="1 2">
    <name type="scientific">Austrofundulus limnaeus</name>
    <name type="common">Annual killifish</name>
    <dbReference type="NCBI Taxonomy" id="52670"/>
    <lineage>
        <taxon>Eukaryota</taxon>
        <taxon>Metazoa</taxon>
        <taxon>Chordata</taxon>
        <taxon>Craniata</taxon>
        <taxon>Vertebrata</taxon>
        <taxon>Euteleostomi</taxon>
        <taxon>Actinopterygii</taxon>
        <taxon>Neopterygii</taxon>
        <taxon>Teleostei</taxon>
        <taxon>Neoteleostei</taxon>
        <taxon>Acanthomorphata</taxon>
        <taxon>Ovalentaria</taxon>
        <taxon>Atherinomorphae</taxon>
        <taxon>Cyprinodontiformes</taxon>
        <taxon>Rivulidae</taxon>
        <taxon>Austrofundulus</taxon>
    </lineage>
</organism>
<dbReference type="KEGG" id="alim:106530018"/>
<evidence type="ECO:0000313" key="1">
    <source>
        <dbReference type="Proteomes" id="UP000192220"/>
    </source>
</evidence>
<dbReference type="InParanoid" id="A0A2I4CM14"/>
<dbReference type="InterPro" id="IPR052986">
    <property type="entry name" value="VLIG_GTPase"/>
</dbReference>
<protein>
    <submittedName>
        <fullName evidence="2">Interferon-induced very large GTPase 1-like</fullName>
    </submittedName>
</protein>
<dbReference type="PANTHER" id="PTHR14819">
    <property type="entry name" value="GTP-BINDING"/>
    <property type="match status" value="1"/>
</dbReference>
<keyword evidence="1" id="KW-1185">Reference proteome</keyword>
<sequence length="308" mass="36071">MLKREEFSTRMNFQYEILLDLLSKEDFNSFQSYCRSYESYVKSWISDRIKDHFSKVSISEFEDRHVQTSIDNIKEAIKTPKVETTGSLKTFVENICKELSDKLVISQDALGAFMILNNVNQEQFVHWLAESVKDMKETLREKFKNTTFETKLKHLQMNPQNELFIRVAGCGKQCPFCEVPCDAGGKDHTEHFASLHRPEGIGGAHWGGSRKLITEICSYSVMSERSFYCSKTNFEWHPYKEYMKIYPDWDIRPGLSLEASDYWKYVMTKYNKEFAADYNLEPGDIPDFWENITDIQAKESLKNSFNIM</sequence>
<dbReference type="RefSeq" id="XP_013881023.1">
    <property type="nucleotide sequence ID" value="XM_014025569.1"/>
</dbReference>
<accession>A0A2I4CM14</accession>
<dbReference type="STRING" id="52670.A0A2I4CM14"/>
<dbReference type="GeneID" id="106530018"/>
<name>A0A2I4CM14_AUSLI</name>
<proteinExistence type="predicted"/>